<keyword evidence="6" id="KW-0694">RNA-binding</keyword>
<evidence type="ECO:0000256" key="4">
    <source>
        <dbReference type="ARBA" id="ARBA00035104"/>
    </source>
</evidence>
<dbReference type="Gene3D" id="3.30.70.60">
    <property type="match status" value="1"/>
</dbReference>
<dbReference type="PANTHER" id="PTHR21011:SF1">
    <property type="entry name" value="SMALL RIBOSOMAL SUBUNIT PROTEIN BS6M"/>
    <property type="match status" value="1"/>
</dbReference>
<feature type="region of interest" description="Disordered" evidence="7">
    <location>
        <begin position="100"/>
        <end position="165"/>
    </location>
</feature>
<evidence type="ECO:0000256" key="6">
    <source>
        <dbReference type="HAMAP-Rule" id="MF_00360"/>
    </source>
</evidence>
<dbReference type="RefSeq" id="WP_266341756.1">
    <property type="nucleotide sequence ID" value="NZ_JAPKNH010000001.1"/>
</dbReference>
<keyword evidence="2 6" id="KW-0689">Ribosomal protein</keyword>
<dbReference type="InterPro" id="IPR014717">
    <property type="entry name" value="Transl_elong_EF1B/ribsomal_bS6"/>
</dbReference>
<protein>
    <recommendedName>
        <fullName evidence="5 6">Small ribosomal subunit protein bS6</fullName>
    </recommendedName>
</protein>
<dbReference type="InterPro" id="IPR020814">
    <property type="entry name" value="Ribosomal_S6_plastid/chlpt"/>
</dbReference>
<dbReference type="Proteomes" id="UP001596150">
    <property type="component" value="Unassembled WGS sequence"/>
</dbReference>
<feature type="compositionally biased region" description="Basic and acidic residues" evidence="7">
    <location>
        <begin position="100"/>
        <end position="126"/>
    </location>
</feature>
<sequence>MPLYEHVFLSRQDVSAQQVEALTETFKGLIEANGGTVGKIEQWGLKSVAFRIRKNRKAHYTLINIDAPAAAMAELERQQRMNEDVLRILTLKVEAHEEAQSAMLQKRDRDDGDRGGRFGDRGDRPRGSFGGGAGGGFRGDREGGAGGGFRGERRPRSDESEGAAE</sequence>
<name>A0ABW0PVE4_9HYPH</name>
<gene>
    <name evidence="6 8" type="primary">rpsF</name>
    <name evidence="8" type="ORF">ACFPP9_09665</name>
</gene>
<evidence type="ECO:0000256" key="5">
    <source>
        <dbReference type="ARBA" id="ARBA00035294"/>
    </source>
</evidence>
<reference evidence="9" key="1">
    <citation type="journal article" date="2019" name="Int. J. Syst. Evol. Microbiol.">
        <title>The Global Catalogue of Microorganisms (GCM) 10K type strain sequencing project: providing services to taxonomists for standard genome sequencing and annotation.</title>
        <authorList>
            <consortium name="The Broad Institute Genomics Platform"/>
            <consortium name="The Broad Institute Genome Sequencing Center for Infectious Disease"/>
            <person name="Wu L."/>
            <person name="Ma J."/>
        </authorList>
    </citation>
    <scope>NUCLEOTIDE SEQUENCE [LARGE SCALE GENOMIC DNA]</scope>
    <source>
        <strain evidence="9">KACC 12633</strain>
    </source>
</reference>
<feature type="compositionally biased region" description="Gly residues" evidence="7">
    <location>
        <begin position="128"/>
        <end position="137"/>
    </location>
</feature>
<evidence type="ECO:0000256" key="7">
    <source>
        <dbReference type="SAM" id="MobiDB-lite"/>
    </source>
</evidence>
<dbReference type="InterPro" id="IPR035980">
    <property type="entry name" value="Ribosomal_bS6_sf"/>
</dbReference>
<accession>A0ABW0PVE4</accession>
<dbReference type="SUPFAM" id="SSF54995">
    <property type="entry name" value="Ribosomal protein S6"/>
    <property type="match status" value="1"/>
</dbReference>
<evidence type="ECO:0000313" key="8">
    <source>
        <dbReference type="EMBL" id="MFC5516034.1"/>
    </source>
</evidence>
<proteinExistence type="inferred from homology"/>
<feature type="compositionally biased region" description="Basic and acidic residues" evidence="7">
    <location>
        <begin position="150"/>
        <end position="159"/>
    </location>
</feature>
<dbReference type="GO" id="GO:0005840">
    <property type="term" value="C:ribosome"/>
    <property type="evidence" value="ECO:0007669"/>
    <property type="project" value="UniProtKB-KW"/>
</dbReference>
<evidence type="ECO:0000256" key="1">
    <source>
        <dbReference type="ARBA" id="ARBA00009512"/>
    </source>
</evidence>
<keyword evidence="3 6" id="KW-0687">Ribonucleoprotein</keyword>
<comment type="function">
    <text evidence="4 6">Binds together with bS18 to 16S ribosomal RNA.</text>
</comment>
<evidence type="ECO:0000256" key="2">
    <source>
        <dbReference type="ARBA" id="ARBA00022980"/>
    </source>
</evidence>
<dbReference type="EMBL" id="JBHSML010000003">
    <property type="protein sequence ID" value="MFC5516034.1"/>
    <property type="molecule type" value="Genomic_DNA"/>
</dbReference>
<evidence type="ECO:0000313" key="9">
    <source>
        <dbReference type="Proteomes" id="UP001596150"/>
    </source>
</evidence>
<dbReference type="InterPro" id="IPR000529">
    <property type="entry name" value="Ribosomal_bS6"/>
</dbReference>
<evidence type="ECO:0000256" key="3">
    <source>
        <dbReference type="ARBA" id="ARBA00023274"/>
    </source>
</evidence>
<comment type="similarity">
    <text evidence="1 6">Belongs to the bacterial ribosomal protein bS6 family.</text>
</comment>
<dbReference type="HAMAP" id="MF_00360">
    <property type="entry name" value="Ribosomal_bS6"/>
    <property type="match status" value="1"/>
</dbReference>
<dbReference type="PANTHER" id="PTHR21011">
    <property type="entry name" value="MITOCHONDRIAL 28S RIBOSOMAL PROTEIN S6"/>
    <property type="match status" value="1"/>
</dbReference>
<keyword evidence="6" id="KW-0699">rRNA-binding</keyword>
<dbReference type="NCBIfam" id="TIGR00166">
    <property type="entry name" value="S6"/>
    <property type="match status" value="1"/>
</dbReference>
<dbReference type="CDD" id="cd00473">
    <property type="entry name" value="bS6"/>
    <property type="match status" value="1"/>
</dbReference>
<keyword evidence="9" id="KW-1185">Reference proteome</keyword>
<organism evidence="8 9">
    <name type="scientific">Kaistia terrae</name>
    <dbReference type="NCBI Taxonomy" id="537017"/>
    <lineage>
        <taxon>Bacteria</taxon>
        <taxon>Pseudomonadati</taxon>
        <taxon>Pseudomonadota</taxon>
        <taxon>Alphaproteobacteria</taxon>
        <taxon>Hyphomicrobiales</taxon>
        <taxon>Kaistiaceae</taxon>
        <taxon>Kaistia</taxon>
    </lineage>
</organism>
<dbReference type="Pfam" id="PF01250">
    <property type="entry name" value="Ribosomal_S6"/>
    <property type="match status" value="1"/>
</dbReference>
<comment type="caution">
    <text evidence="8">The sequence shown here is derived from an EMBL/GenBank/DDBJ whole genome shotgun (WGS) entry which is preliminary data.</text>
</comment>